<dbReference type="Proteomes" id="UP000807825">
    <property type="component" value="Unassembled WGS sequence"/>
</dbReference>
<dbReference type="Gene3D" id="3.30.420.130">
    <property type="entry name" value="Dinitrogenase iron-molybdenum cofactor biosynthesis domain"/>
    <property type="match status" value="1"/>
</dbReference>
<dbReference type="PANTHER" id="PTHR33937:SF2">
    <property type="entry name" value="DINITROGENASE IRON-MOLYBDENUM COFACTOR BIOSYNTHESIS DOMAIN-CONTAINING PROTEIN"/>
    <property type="match status" value="1"/>
</dbReference>
<dbReference type="Pfam" id="PF02579">
    <property type="entry name" value="Nitro_FeMo-Co"/>
    <property type="match status" value="1"/>
</dbReference>
<comment type="caution">
    <text evidence="2">The sequence shown here is derived from an EMBL/GenBank/DDBJ whole genome shotgun (WGS) entry which is preliminary data.</text>
</comment>
<dbReference type="SUPFAM" id="SSF53146">
    <property type="entry name" value="Nitrogenase accessory factor-like"/>
    <property type="match status" value="1"/>
</dbReference>
<reference evidence="2" key="1">
    <citation type="submission" date="2020-07" db="EMBL/GenBank/DDBJ databases">
        <title>Huge and variable diversity of episymbiotic CPR bacteria and DPANN archaea in groundwater ecosystems.</title>
        <authorList>
            <person name="He C.Y."/>
            <person name="Keren R."/>
            <person name="Whittaker M."/>
            <person name="Farag I.F."/>
            <person name="Doudna J."/>
            <person name="Cate J.H.D."/>
            <person name="Banfield J.F."/>
        </authorList>
    </citation>
    <scope>NUCLEOTIDE SEQUENCE</scope>
    <source>
        <strain evidence="2">NC_groundwater_1664_Pr3_B-0.1um_52_9</strain>
    </source>
</reference>
<feature type="domain" description="Dinitrogenase iron-molybdenum cofactor biosynthesis" evidence="1">
    <location>
        <begin position="14"/>
        <end position="101"/>
    </location>
</feature>
<dbReference type="CDD" id="cd00851">
    <property type="entry name" value="MTH1175"/>
    <property type="match status" value="1"/>
</dbReference>
<evidence type="ECO:0000259" key="1">
    <source>
        <dbReference type="Pfam" id="PF02579"/>
    </source>
</evidence>
<evidence type="ECO:0000313" key="2">
    <source>
        <dbReference type="EMBL" id="MBI5249654.1"/>
    </source>
</evidence>
<dbReference type="PANTHER" id="PTHR33937">
    <property type="entry name" value="IRON-MOLYBDENUM PROTEIN-RELATED-RELATED"/>
    <property type="match status" value="1"/>
</dbReference>
<dbReference type="EMBL" id="JACRDE010000250">
    <property type="protein sequence ID" value="MBI5249654.1"/>
    <property type="molecule type" value="Genomic_DNA"/>
</dbReference>
<gene>
    <name evidence="2" type="ORF">HY912_09180</name>
</gene>
<name>A0A9D6V2N1_9BACT</name>
<evidence type="ECO:0000313" key="3">
    <source>
        <dbReference type="Proteomes" id="UP000807825"/>
    </source>
</evidence>
<dbReference type="InterPro" id="IPR036105">
    <property type="entry name" value="DiNase_FeMo-co_biosyn_sf"/>
</dbReference>
<dbReference type="AlphaFoldDB" id="A0A9D6V2N1"/>
<proteinExistence type="predicted"/>
<dbReference type="InterPro" id="IPR051840">
    <property type="entry name" value="NifX/NifY_domain"/>
</dbReference>
<sequence>MKICFPAETLQGMKSVVYEHFGSAPGFIIVDTDNMSLEEIQNGDEHHAHGMCQPLKALGGREVDAVVVGGIGMGALMKLQAQGVKVYRAASGTVLQNVDLIQNGNLPQFDARHTCAGHENGCSHH</sequence>
<dbReference type="InterPro" id="IPR003731">
    <property type="entry name" value="Di-Nase_FeMo-co_biosynth"/>
</dbReference>
<organism evidence="2 3">
    <name type="scientific">Desulfomonile tiedjei</name>
    <dbReference type="NCBI Taxonomy" id="2358"/>
    <lineage>
        <taxon>Bacteria</taxon>
        <taxon>Pseudomonadati</taxon>
        <taxon>Thermodesulfobacteriota</taxon>
        <taxon>Desulfomonilia</taxon>
        <taxon>Desulfomonilales</taxon>
        <taxon>Desulfomonilaceae</taxon>
        <taxon>Desulfomonile</taxon>
    </lineage>
</organism>
<accession>A0A9D6V2N1</accession>
<dbReference type="InterPro" id="IPR033913">
    <property type="entry name" value="MTH1175_dom"/>
</dbReference>
<protein>
    <submittedName>
        <fullName evidence="2">NifB/NifX family molybdenum-iron cluster-binding protein</fullName>
    </submittedName>
</protein>